<evidence type="ECO:0000313" key="1">
    <source>
        <dbReference type="EMBL" id="MDX6807271.1"/>
    </source>
</evidence>
<organism evidence="1 2">
    <name type="scientific">Terrihabitans rhizophilus</name>
    <dbReference type="NCBI Taxonomy" id="3092662"/>
    <lineage>
        <taxon>Bacteria</taxon>
        <taxon>Pseudomonadati</taxon>
        <taxon>Pseudomonadota</taxon>
        <taxon>Alphaproteobacteria</taxon>
        <taxon>Hyphomicrobiales</taxon>
        <taxon>Terrihabitans</taxon>
    </lineage>
</organism>
<evidence type="ECO:0008006" key="3">
    <source>
        <dbReference type="Google" id="ProtNLM"/>
    </source>
</evidence>
<protein>
    <recommendedName>
        <fullName evidence="3">DUF2188 domain-containing protein</fullName>
    </recommendedName>
</protein>
<keyword evidence="2" id="KW-1185">Reference proteome</keyword>
<dbReference type="Proteomes" id="UP001274321">
    <property type="component" value="Unassembled WGS sequence"/>
</dbReference>
<reference evidence="1 2" key="1">
    <citation type="submission" date="2023-11" db="EMBL/GenBank/DDBJ databases">
        <authorList>
            <person name="Bao R."/>
        </authorList>
    </citation>
    <scope>NUCLEOTIDE SEQUENCE [LARGE SCALE GENOMIC DNA]</scope>
    <source>
        <strain evidence="1 2">PJ23</strain>
    </source>
</reference>
<proteinExistence type="predicted"/>
<comment type="caution">
    <text evidence="1">The sequence shown here is derived from an EMBL/GenBank/DDBJ whole genome shotgun (WGS) entry which is preliminary data.</text>
</comment>
<dbReference type="RefSeq" id="WP_319845401.1">
    <property type="nucleotide sequence ID" value="NZ_JAXAFJ010000010.1"/>
</dbReference>
<gene>
    <name evidence="1" type="ORF">SCD90_14455</name>
</gene>
<evidence type="ECO:0000313" key="2">
    <source>
        <dbReference type="Proteomes" id="UP001274321"/>
    </source>
</evidence>
<accession>A0ABU4RWL4</accession>
<name>A0ABU4RWL4_9HYPH</name>
<sequence length="80" mass="8926">MSKVTYEIVEHNGGWAYKVGDVFSETHPTHDHALSAAQNAAAEQELAGETDGIEYQDEKGRWHQEVADGEDRPETEVKDL</sequence>
<dbReference type="EMBL" id="JAXAFJ010000010">
    <property type="protein sequence ID" value="MDX6807271.1"/>
    <property type="molecule type" value="Genomic_DNA"/>
</dbReference>